<gene>
    <name evidence="3" type="ORF">FD145_1569</name>
</gene>
<dbReference type="Pfam" id="PF13860">
    <property type="entry name" value="FlgD_ig"/>
    <property type="match status" value="1"/>
</dbReference>
<protein>
    <recommendedName>
        <fullName evidence="5">Peptidase M23 domain-containing protein</fullName>
    </recommendedName>
</protein>
<comment type="caution">
    <text evidence="3">The sequence shown here is derived from an EMBL/GenBank/DDBJ whole genome shotgun (WGS) entry which is preliminary data.</text>
</comment>
<dbReference type="InterPro" id="IPR025965">
    <property type="entry name" value="FlgD/Vpr_Ig-like"/>
</dbReference>
<dbReference type="CDD" id="cd12797">
    <property type="entry name" value="M23_peptidase"/>
    <property type="match status" value="1"/>
</dbReference>
<dbReference type="Gene3D" id="2.70.70.10">
    <property type="entry name" value="Glucose Permease (Domain IIA)"/>
    <property type="match status" value="1"/>
</dbReference>
<feature type="domain" description="M23ase beta-sheet core" evidence="1">
    <location>
        <begin position="603"/>
        <end position="703"/>
    </location>
</feature>
<dbReference type="AlphaFoldDB" id="A0A833KZJ7"/>
<accession>A0A833KZJ7</accession>
<evidence type="ECO:0000313" key="4">
    <source>
        <dbReference type="Proteomes" id="UP000488506"/>
    </source>
</evidence>
<dbReference type="SUPFAM" id="SSF51261">
    <property type="entry name" value="Duplicated hybrid motif"/>
    <property type="match status" value="1"/>
</dbReference>
<proteinExistence type="predicted"/>
<dbReference type="InterPro" id="IPR050570">
    <property type="entry name" value="Cell_wall_metabolism_enzyme"/>
</dbReference>
<dbReference type="InterPro" id="IPR011055">
    <property type="entry name" value="Dup_hybrid_motif"/>
</dbReference>
<dbReference type="InterPro" id="IPR016047">
    <property type="entry name" value="M23ase_b-sheet_dom"/>
</dbReference>
<dbReference type="PANTHER" id="PTHR21666:SF270">
    <property type="entry name" value="MUREIN HYDROLASE ACTIVATOR ENVC"/>
    <property type="match status" value="1"/>
</dbReference>
<dbReference type="EMBL" id="WPAF01000043">
    <property type="protein sequence ID" value="KAF0132782.1"/>
    <property type="molecule type" value="Genomic_DNA"/>
</dbReference>
<name>A0A833KZJ7_UNCSA</name>
<feature type="domain" description="FlgD/Vpr Ig-like" evidence="2">
    <location>
        <begin position="202"/>
        <end position="268"/>
    </location>
</feature>
<dbReference type="Pfam" id="PF01551">
    <property type="entry name" value="Peptidase_M23"/>
    <property type="match status" value="1"/>
</dbReference>
<dbReference type="GO" id="GO:0004222">
    <property type="term" value="F:metalloendopeptidase activity"/>
    <property type="evidence" value="ECO:0007669"/>
    <property type="project" value="TreeGrafter"/>
</dbReference>
<evidence type="ECO:0000313" key="3">
    <source>
        <dbReference type="EMBL" id="KAF0132782.1"/>
    </source>
</evidence>
<sequence>MRIFANNKIVKILSMILILSIAIFSVAQGSGDTISFCQGALGAVLAVVAVCTGVAAVIAVTSGTAGIGTVVLGATSVAATHYSKGLFINAIEGSWPYGGRSEGGGTDWNSSPLPLKDARIELVKEYSDTKQAIIKVGIIDNRDGSYVTLPDYDLYISHSNNLITLHEGDYRSASVSSSGISTTGTVGIKSVPNVTVAGLINKIEYTLDKEVQFVNMKVFNSSDQVVYDLSESCPNPAKPLPFVWKGIDMQGKKLPAGAYAVKVKAVKKDGTSEDAPLQIVTLSSAISQGTWKKVNLIGGKATYTLQSDYKEGTDTITVKMRDKSGNDVNEVVEQKVDVTFKNEDVPCVTQKTLPSKIQETIDGYLVALEFKDKGKETIITDGSTGNKYHFIEGGATFSIEQPNGLVKRPGIFDEDADPNEEEITESEYKQAAERVIYLLEAMAKQQGINFNGLDIPTVNKLSDGTTFAVSSDPSGNTIVLVTPPSESPIQLVAEYSEWTLSSPLNVAWESTLDLDNPTYATVGTGGGIRIASVSSGSSSAEVVRKVLILSLVREGKKEYMKTKEILDQPIPNVASVSWSIDTKFPLWLNCGFGPRKIITTGDFHMGLDFNANTYKTVRAMFDGLVKDVGWENLKKPEKGFGYRIRIESSYMGKKYFVYYGHLVANSEKIVQGNKVYAGQELAEADSTGYSTGHHLHLEVRQSDVENSRENPLKFLNYDSSNIKPTISDVVGPLFDNEISIPVGGSTTGLLKFKATIKTTEKDLDKVKMQLIKKPNQIIFDNTFDYHAMAKLEAAAETKTRYTLATNTFKWDAEGTMLMHPLNDLGTDCRIDEFICTWGDSNKDGEYKLLVEAIDVKGNAINNKGDPYEFKILNGKLQ</sequence>
<organism evidence="3 4">
    <name type="scientific">Candidatus Saganbacteria bacterium</name>
    <dbReference type="NCBI Taxonomy" id="2575572"/>
    <lineage>
        <taxon>Bacteria</taxon>
        <taxon>Bacillati</taxon>
        <taxon>Saganbacteria</taxon>
    </lineage>
</organism>
<dbReference type="Proteomes" id="UP000488506">
    <property type="component" value="Unassembled WGS sequence"/>
</dbReference>
<dbReference type="PANTHER" id="PTHR21666">
    <property type="entry name" value="PEPTIDASE-RELATED"/>
    <property type="match status" value="1"/>
</dbReference>
<dbReference type="Gene3D" id="2.60.40.4070">
    <property type="match status" value="1"/>
</dbReference>
<evidence type="ECO:0008006" key="5">
    <source>
        <dbReference type="Google" id="ProtNLM"/>
    </source>
</evidence>
<evidence type="ECO:0000259" key="2">
    <source>
        <dbReference type="Pfam" id="PF13860"/>
    </source>
</evidence>
<reference evidence="3 4" key="1">
    <citation type="submission" date="2019-12" db="EMBL/GenBank/DDBJ databases">
        <authorList>
            <person name="Wolfe R."/>
            <person name="Danczak R."/>
            <person name="Wilkins M."/>
        </authorList>
    </citation>
    <scope>NUCLEOTIDE SEQUENCE [LARGE SCALE GENOMIC DNA]</scope>
    <source>
        <strain evidence="3">X2_MaxBin.013</strain>
    </source>
</reference>
<evidence type="ECO:0000259" key="1">
    <source>
        <dbReference type="Pfam" id="PF01551"/>
    </source>
</evidence>